<organism evidence="2">
    <name type="scientific">Picea sitchensis</name>
    <name type="common">Sitka spruce</name>
    <name type="synonym">Pinus sitchensis</name>
    <dbReference type="NCBI Taxonomy" id="3332"/>
    <lineage>
        <taxon>Eukaryota</taxon>
        <taxon>Viridiplantae</taxon>
        <taxon>Streptophyta</taxon>
        <taxon>Embryophyta</taxon>
        <taxon>Tracheophyta</taxon>
        <taxon>Spermatophyta</taxon>
        <taxon>Pinopsida</taxon>
        <taxon>Pinidae</taxon>
        <taxon>Conifers I</taxon>
        <taxon>Pinales</taxon>
        <taxon>Pinaceae</taxon>
        <taxon>Picea</taxon>
    </lineage>
</organism>
<proteinExistence type="evidence at transcript level"/>
<protein>
    <recommendedName>
        <fullName evidence="3">Glyoxalase/fosfomycin resistance/dioxygenase domain-containing protein</fullName>
    </recommendedName>
</protein>
<evidence type="ECO:0000313" key="2">
    <source>
        <dbReference type="EMBL" id="ABK25860.1"/>
    </source>
</evidence>
<evidence type="ECO:0008006" key="3">
    <source>
        <dbReference type="Google" id="ProtNLM"/>
    </source>
</evidence>
<feature type="compositionally biased region" description="Basic and acidic residues" evidence="1">
    <location>
        <begin position="1"/>
        <end position="12"/>
    </location>
</feature>
<dbReference type="EMBL" id="EF086602">
    <property type="protein sequence ID" value="ABK25860.1"/>
    <property type="molecule type" value="mRNA"/>
</dbReference>
<dbReference type="PANTHER" id="PTHR46142">
    <property type="match status" value="1"/>
</dbReference>
<dbReference type="PANTHER" id="PTHR46142:SF3">
    <property type="entry name" value="F18B13.24 PROTEIN"/>
    <property type="match status" value="1"/>
</dbReference>
<sequence length="86" mass="9549">MKKDTEIHHESKNGGGEGEEIEPLPLMSLNHVSRLCKSVEDSMDFYEKIMGFVPMKRPGAFNFGGACPLIPIQIRIHLQDIASSGH</sequence>
<feature type="region of interest" description="Disordered" evidence="1">
    <location>
        <begin position="1"/>
        <end position="23"/>
    </location>
</feature>
<accession>A9NYZ9</accession>
<dbReference type="AlphaFoldDB" id="A9NYZ9"/>
<dbReference type="InterPro" id="IPR029068">
    <property type="entry name" value="Glyas_Bleomycin-R_OHBP_Dase"/>
</dbReference>
<reference evidence="2" key="1">
    <citation type="journal article" date="2008" name="BMC Genomics">
        <title>A conifer genomics resource of 200,000 spruce (Picea spp.) ESTs and 6,464 high-quality, sequence-finished full-length cDNAs for Sitka spruce (Picea sitchensis).</title>
        <authorList>
            <person name="Ralph S.G."/>
            <person name="Chun H.J."/>
            <person name="Kolosova N."/>
            <person name="Cooper D."/>
            <person name="Oddy C."/>
            <person name="Ritland C.E."/>
            <person name="Kirkpatrick R."/>
            <person name="Moore R."/>
            <person name="Barber S."/>
            <person name="Holt R.A."/>
            <person name="Jones S.J."/>
            <person name="Marra M.A."/>
            <person name="Douglas C.J."/>
            <person name="Ritland K."/>
            <person name="Bohlmann J."/>
        </authorList>
    </citation>
    <scope>NUCLEOTIDE SEQUENCE</scope>
    <source>
        <tissue evidence="2">Green portion of the leader tissue</tissue>
    </source>
</reference>
<dbReference type="Gene3D" id="3.10.180.10">
    <property type="entry name" value="2,3-Dihydroxybiphenyl 1,2-Dioxygenase, domain 1"/>
    <property type="match status" value="1"/>
</dbReference>
<name>A9NYZ9_PICSI</name>
<dbReference type="SUPFAM" id="SSF54593">
    <property type="entry name" value="Glyoxalase/Bleomycin resistance protein/Dihydroxybiphenyl dioxygenase"/>
    <property type="match status" value="1"/>
</dbReference>
<evidence type="ECO:0000256" key="1">
    <source>
        <dbReference type="SAM" id="MobiDB-lite"/>
    </source>
</evidence>